<dbReference type="Gene3D" id="3.40.50.150">
    <property type="entry name" value="Vaccinia Virus protein VP39"/>
    <property type="match status" value="1"/>
</dbReference>
<dbReference type="RefSeq" id="WP_092898119.1">
    <property type="nucleotide sequence ID" value="NZ_FOKK01000009.1"/>
</dbReference>
<evidence type="ECO:0000313" key="5">
    <source>
        <dbReference type="Proteomes" id="UP000198790"/>
    </source>
</evidence>
<feature type="domain" description="Histidine-specific methyltransferase SAM-dependent" evidence="3">
    <location>
        <begin position="11"/>
        <end position="319"/>
    </location>
</feature>
<dbReference type="SUPFAM" id="SSF53335">
    <property type="entry name" value="S-adenosyl-L-methionine-dependent methyltransferases"/>
    <property type="match status" value="1"/>
</dbReference>
<keyword evidence="1 4" id="KW-0489">Methyltransferase</keyword>
<keyword evidence="5" id="KW-1185">Reference proteome</keyword>
<dbReference type="EMBL" id="FOKK01000009">
    <property type="protein sequence ID" value="SFB40983.1"/>
    <property type="molecule type" value="Genomic_DNA"/>
</dbReference>
<gene>
    <name evidence="4" type="ORF">SAMN04489723_10992</name>
</gene>
<evidence type="ECO:0000256" key="2">
    <source>
        <dbReference type="ARBA" id="ARBA00022679"/>
    </source>
</evidence>
<dbReference type="OrthoDB" id="5289726at2"/>
<dbReference type="GO" id="GO:0032259">
    <property type="term" value="P:methylation"/>
    <property type="evidence" value="ECO:0007669"/>
    <property type="project" value="UniProtKB-KW"/>
</dbReference>
<accession>A0A1I1AXH4</accession>
<sequence length="321" mass="36828">MNAKNTDFGSFAQDVMLGLNSTPKTLPSKYFYDAKGDKLFQQIMALPEYYLTRKEYEILELQHEQILEQVLASNQPFNLVELGAGDGMKTKILLRYLTEQKVEFTYYPVDFSGSVLEELEGSLAKELPQLVVKPLQDTYRDSLKKQVWEDGRPNLILFMGANLGNFGVDEAKNIIDHLRVGTKRGDLVLLGFDLKKNPQTILNAYHDEQGVTREFNMNLLDRINRELDADFDRDSFVHWPTYDPVSGECRSYLVSEKTQDVTIGALNQTFKFEAFESIFTEISKKYSLSEISYLASLGGFEVKENFMDSEGYFADVLWEKK</sequence>
<proteinExistence type="predicted"/>
<dbReference type="InterPro" id="IPR019257">
    <property type="entry name" value="MeTrfase_dom"/>
</dbReference>
<dbReference type="Pfam" id="PF10017">
    <property type="entry name" value="Methyltransf_33"/>
    <property type="match status" value="1"/>
</dbReference>
<keyword evidence="2 4" id="KW-0808">Transferase</keyword>
<protein>
    <submittedName>
        <fullName evidence="4">Dimethylhistidine N-methyltransferase</fullName>
    </submittedName>
</protein>
<dbReference type="InterPro" id="IPR017804">
    <property type="entry name" value="MeTrfase_EgtD-like"/>
</dbReference>
<dbReference type="STRING" id="237018.SAMN04489723_10992"/>
<evidence type="ECO:0000259" key="3">
    <source>
        <dbReference type="Pfam" id="PF10017"/>
    </source>
</evidence>
<name>A0A1I1AXH4_9BACT</name>
<evidence type="ECO:0000313" key="4">
    <source>
        <dbReference type="EMBL" id="SFB40983.1"/>
    </source>
</evidence>
<dbReference type="GO" id="GO:0008168">
    <property type="term" value="F:methyltransferase activity"/>
    <property type="evidence" value="ECO:0007669"/>
    <property type="project" value="UniProtKB-KW"/>
</dbReference>
<dbReference type="PANTHER" id="PTHR43397:SF1">
    <property type="entry name" value="ERGOTHIONEINE BIOSYNTHESIS PROTEIN 1"/>
    <property type="match status" value="1"/>
</dbReference>
<reference evidence="4 5" key="1">
    <citation type="submission" date="2016-10" db="EMBL/GenBank/DDBJ databases">
        <authorList>
            <person name="de Groot N.N."/>
        </authorList>
    </citation>
    <scope>NUCLEOTIDE SEQUENCE [LARGE SCALE GENOMIC DNA]</scope>
    <source>
        <strain evidence="4 5">DSM 23399</strain>
    </source>
</reference>
<dbReference type="PIRSF" id="PIRSF018005">
    <property type="entry name" value="UCP018005"/>
    <property type="match status" value="1"/>
</dbReference>
<dbReference type="Proteomes" id="UP000198790">
    <property type="component" value="Unassembled WGS sequence"/>
</dbReference>
<evidence type="ECO:0000256" key="1">
    <source>
        <dbReference type="ARBA" id="ARBA00022603"/>
    </source>
</evidence>
<organism evidence="4 5">
    <name type="scientific">Algoriphagus aquimarinus</name>
    <dbReference type="NCBI Taxonomy" id="237018"/>
    <lineage>
        <taxon>Bacteria</taxon>
        <taxon>Pseudomonadati</taxon>
        <taxon>Bacteroidota</taxon>
        <taxon>Cytophagia</taxon>
        <taxon>Cytophagales</taxon>
        <taxon>Cyclobacteriaceae</taxon>
        <taxon>Algoriphagus</taxon>
    </lineage>
</organism>
<dbReference type="PANTHER" id="PTHR43397">
    <property type="entry name" value="ERGOTHIONEINE BIOSYNTHESIS PROTEIN 1"/>
    <property type="match status" value="1"/>
</dbReference>
<dbReference type="InterPro" id="IPR051128">
    <property type="entry name" value="EgtD_Methyltrsf_superfamily"/>
</dbReference>
<dbReference type="InterPro" id="IPR029063">
    <property type="entry name" value="SAM-dependent_MTases_sf"/>
</dbReference>
<dbReference type="AlphaFoldDB" id="A0A1I1AXH4"/>